<evidence type="ECO:0000256" key="1">
    <source>
        <dbReference type="SAM" id="MobiDB-lite"/>
    </source>
</evidence>
<feature type="domain" description="Glycosyltransferase 2-like" evidence="2">
    <location>
        <begin position="10"/>
        <end position="170"/>
    </location>
</feature>
<sequence>MMVAEPDVTFIVAAYNCAPTISRAIESALAQRGLTVEVVVIDDCSSDDTREVVGAIADERVRLVSLSQNRGPGGARNAGFDVARGRWLAILDSDDTIEPERLSLMVARAEEAGADIAVDNLEVISGDGAKQRMFSGEDLRRHPMLTLPAFIDSNRLFRATHNFGYMKPIFLRSFIEAQELRFDDHLRIGEDYILLASALACGGVCAIEPSAGYVYHIREGSISRVLRLEHVDAMIAGDQRFLGRFALQTDARSAQRRRERSLREARSFLTMVEHLKAHAFGSALCTAVRNPRAVRHLHMPVTARLRRIVSRFAGNTSNQRSSIPGKAHNPSKG</sequence>
<dbReference type="EMBL" id="JAUSVF010000002">
    <property type="protein sequence ID" value="MDQ0322512.1"/>
    <property type="molecule type" value="Genomic_DNA"/>
</dbReference>
<evidence type="ECO:0000259" key="2">
    <source>
        <dbReference type="Pfam" id="PF00535"/>
    </source>
</evidence>
<dbReference type="CDD" id="cd00761">
    <property type="entry name" value="Glyco_tranf_GTA_type"/>
    <property type="match status" value="1"/>
</dbReference>
<dbReference type="Gene3D" id="3.90.550.10">
    <property type="entry name" value="Spore Coat Polysaccharide Biosynthesis Protein SpsA, Chain A"/>
    <property type="match status" value="1"/>
</dbReference>
<dbReference type="EC" id="2.4.-.-" evidence="3"/>
<dbReference type="InterPro" id="IPR029044">
    <property type="entry name" value="Nucleotide-diphossugar_trans"/>
</dbReference>
<evidence type="ECO:0000313" key="4">
    <source>
        <dbReference type="Proteomes" id="UP001230207"/>
    </source>
</evidence>
<proteinExistence type="predicted"/>
<gene>
    <name evidence="3" type="ORF">QO002_004718</name>
</gene>
<keyword evidence="3" id="KW-0328">Glycosyltransferase</keyword>
<dbReference type="Pfam" id="PF00535">
    <property type="entry name" value="Glycos_transf_2"/>
    <property type="match status" value="1"/>
</dbReference>
<organism evidence="3 4">
    <name type="scientific">Pararhizobium capsulatum DSM 1112</name>
    <dbReference type="NCBI Taxonomy" id="1121113"/>
    <lineage>
        <taxon>Bacteria</taxon>
        <taxon>Pseudomonadati</taxon>
        <taxon>Pseudomonadota</taxon>
        <taxon>Alphaproteobacteria</taxon>
        <taxon>Hyphomicrobiales</taxon>
        <taxon>Rhizobiaceae</taxon>
        <taxon>Rhizobium/Agrobacterium group</taxon>
        <taxon>Pararhizobium</taxon>
    </lineage>
</organism>
<evidence type="ECO:0000313" key="3">
    <source>
        <dbReference type="EMBL" id="MDQ0322512.1"/>
    </source>
</evidence>
<keyword evidence="3" id="KW-0808">Transferase</keyword>
<protein>
    <submittedName>
        <fullName evidence="3">Succinoglycan biosynthesis protein ExoO</fullName>
        <ecNumber evidence="3">2.4.-.-</ecNumber>
    </submittedName>
</protein>
<dbReference type="Proteomes" id="UP001230207">
    <property type="component" value="Unassembled WGS sequence"/>
</dbReference>
<feature type="region of interest" description="Disordered" evidence="1">
    <location>
        <begin position="314"/>
        <end position="333"/>
    </location>
</feature>
<comment type="caution">
    <text evidence="3">The sequence shown here is derived from an EMBL/GenBank/DDBJ whole genome shotgun (WGS) entry which is preliminary data.</text>
</comment>
<accession>A0ABU0BW73</accession>
<dbReference type="GO" id="GO:0016757">
    <property type="term" value="F:glycosyltransferase activity"/>
    <property type="evidence" value="ECO:0007669"/>
    <property type="project" value="UniProtKB-KW"/>
</dbReference>
<dbReference type="PANTHER" id="PTHR43685:SF2">
    <property type="entry name" value="GLYCOSYLTRANSFERASE 2-LIKE DOMAIN-CONTAINING PROTEIN"/>
    <property type="match status" value="1"/>
</dbReference>
<reference evidence="3 4" key="1">
    <citation type="submission" date="2023-07" db="EMBL/GenBank/DDBJ databases">
        <title>Genomic Encyclopedia of Type Strains, Phase IV (KMG-IV): sequencing the most valuable type-strain genomes for metagenomic binning, comparative biology and taxonomic classification.</title>
        <authorList>
            <person name="Goeker M."/>
        </authorList>
    </citation>
    <scope>NUCLEOTIDE SEQUENCE [LARGE SCALE GENOMIC DNA]</scope>
    <source>
        <strain evidence="3 4">DSM 1112</strain>
    </source>
</reference>
<dbReference type="InterPro" id="IPR001173">
    <property type="entry name" value="Glyco_trans_2-like"/>
</dbReference>
<dbReference type="RefSeq" id="WP_307234191.1">
    <property type="nucleotide sequence ID" value="NZ_JAUSVF010000002.1"/>
</dbReference>
<name>A0ABU0BW73_9HYPH</name>
<keyword evidence="4" id="KW-1185">Reference proteome</keyword>
<dbReference type="PANTHER" id="PTHR43685">
    <property type="entry name" value="GLYCOSYLTRANSFERASE"/>
    <property type="match status" value="1"/>
</dbReference>
<dbReference type="SUPFAM" id="SSF53448">
    <property type="entry name" value="Nucleotide-diphospho-sugar transferases"/>
    <property type="match status" value="1"/>
</dbReference>
<dbReference type="InterPro" id="IPR050834">
    <property type="entry name" value="Glycosyltransf_2"/>
</dbReference>